<sequence>MTCRDIFFAGVPGAVRLHDCEGLLPALGEFFRFWPHAPQPEGLPAIPGTPPSARRGPRPLLAIFPQGRGYRLRSPWLPAPRHEPSGACLLCSLAIELAAACCHACPGLASLHAAAVRLHGRTLLFCGDNRAGKSTLVARLMADTARGLGDDMLALHQGRVFSFGVPPRLRLPLPASPVLRRFAAAFPGIRDRHYGYLATGPDRLAPWGERNRPDAVILLERTPRSRAALLPAPAATGMDSVLARFLIPGGGAPGILGLGTQLLDSLPCRILRYDDLDEAAGLVAQQALLLPPAAPLADAPPPMPERPIPEGRPPSLPPREDDGDSSTLWRQRPGLACRQAGQSLFLSDGPGNRIFRLDGTGAAVWHLLASPLSRDEAASLLAETFPRVPEGRIRHELHQLFRALSEARLIEKVADRPGGRQERRSQ</sequence>
<dbReference type="Gene3D" id="1.10.10.1150">
    <property type="entry name" value="Coenzyme PQQ synthesis protein D (PqqD)"/>
    <property type="match status" value="1"/>
</dbReference>
<dbReference type="OrthoDB" id="5465098at2"/>
<reference evidence="3" key="1">
    <citation type="submission" date="2016-10" db="EMBL/GenBank/DDBJ databases">
        <authorList>
            <person name="Wegmann U."/>
        </authorList>
    </citation>
    <scope>NUCLEOTIDE SEQUENCE [LARGE SCALE GENOMIC DNA]</scope>
</reference>
<feature type="region of interest" description="Disordered" evidence="1">
    <location>
        <begin position="293"/>
        <end position="329"/>
    </location>
</feature>
<keyword evidence="3" id="KW-1185">Reference proteome</keyword>
<name>A0A1K1LHL2_9BACT</name>
<dbReference type="KEGG" id="dpg:DESPIGER_1088"/>
<gene>
    <name evidence="2" type="ORF">DESPIGER_1088</name>
</gene>
<proteinExistence type="predicted"/>
<dbReference type="AlphaFoldDB" id="A0A1K1LHL2"/>
<dbReference type="Gene3D" id="3.40.50.300">
    <property type="entry name" value="P-loop containing nucleotide triphosphate hydrolases"/>
    <property type="match status" value="1"/>
</dbReference>
<evidence type="ECO:0000313" key="2">
    <source>
        <dbReference type="EMBL" id="SFV72950.1"/>
    </source>
</evidence>
<dbReference type="InterPro" id="IPR027417">
    <property type="entry name" value="P-loop_NTPase"/>
</dbReference>
<dbReference type="EMBL" id="LT630450">
    <property type="protein sequence ID" value="SFV72950.1"/>
    <property type="molecule type" value="Genomic_DNA"/>
</dbReference>
<dbReference type="InterPro" id="IPR008792">
    <property type="entry name" value="PQQD"/>
</dbReference>
<dbReference type="SUPFAM" id="SSF53795">
    <property type="entry name" value="PEP carboxykinase-like"/>
    <property type="match status" value="1"/>
</dbReference>
<dbReference type="RefSeq" id="WP_072334074.1">
    <property type="nucleotide sequence ID" value="NZ_LT630450.1"/>
</dbReference>
<dbReference type="InterPro" id="IPR041881">
    <property type="entry name" value="PqqD_sf"/>
</dbReference>
<accession>A0A1K1LHL2</accession>
<evidence type="ECO:0008006" key="4">
    <source>
        <dbReference type="Google" id="ProtNLM"/>
    </source>
</evidence>
<protein>
    <recommendedName>
        <fullName evidence="4">PqqD family peptide modification chaperone</fullName>
    </recommendedName>
</protein>
<evidence type="ECO:0000313" key="3">
    <source>
        <dbReference type="Proteomes" id="UP000186323"/>
    </source>
</evidence>
<feature type="compositionally biased region" description="Pro residues" evidence="1">
    <location>
        <begin position="293"/>
        <end position="317"/>
    </location>
</feature>
<organism evidence="2 3">
    <name type="scientific">Desulfovibrio piger</name>
    <dbReference type="NCBI Taxonomy" id="901"/>
    <lineage>
        <taxon>Bacteria</taxon>
        <taxon>Pseudomonadati</taxon>
        <taxon>Thermodesulfobacteriota</taxon>
        <taxon>Desulfovibrionia</taxon>
        <taxon>Desulfovibrionales</taxon>
        <taxon>Desulfovibrionaceae</taxon>
        <taxon>Desulfovibrio</taxon>
    </lineage>
</organism>
<dbReference type="Pfam" id="PF05402">
    <property type="entry name" value="PqqD"/>
    <property type="match status" value="1"/>
</dbReference>
<dbReference type="Proteomes" id="UP000186323">
    <property type="component" value="Chromosome I"/>
</dbReference>
<evidence type="ECO:0000256" key="1">
    <source>
        <dbReference type="SAM" id="MobiDB-lite"/>
    </source>
</evidence>